<dbReference type="Pfam" id="PF25789">
    <property type="entry name" value="TPR_NAA35"/>
    <property type="match status" value="1"/>
</dbReference>
<evidence type="ECO:0000256" key="1">
    <source>
        <dbReference type="ARBA" id="ARBA00004496"/>
    </source>
</evidence>
<accession>A0A507CMW1</accession>
<evidence type="ECO:0000313" key="7">
    <source>
        <dbReference type="EMBL" id="TPX41996.1"/>
    </source>
</evidence>
<dbReference type="Proteomes" id="UP000320475">
    <property type="component" value="Unassembled WGS sequence"/>
</dbReference>
<evidence type="ECO:0000313" key="8">
    <source>
        <dbReference type="Proteomes" id="UP000317494"/>
    </source>
</evidence>
<evidence type="ECO:0008006" key="10">
    <source>
        <dbReference type="Google" id="ProtNLM"/>
    </source>
</evidence>
<sequence>MGFRNQTELLNAAVDDLAFDQLLRADVLSLFDAMTSIQIMDPRMDMGMDIPAPHTRGKLDVPTIKDKHLCPKDVLSLIDELYAHEMSWLAGTPLPLSLFTCVYLHDASAIPNDLFKAYVIALLKSVSLMRTLIMAAGVYHEEDFLPETFGFNLYEETTDTQIAENLQKVDDDLLHQLKLLKELDAEDEQIQLIESLKSRIRHRKAIILWLSNTLKKKPPLMKKYLAQASVNLESVQRTLHWSHPMEDSFDFDYNRRLFQQAPPKPTNPPTKITGVCTLLTMLRQCNHISTMYAIIEATTSDSASIIQNCINRVGTMQPPPNLLTRSFAKHLLSSQDIFNPSALIRDLIRPPSFEAPASINETKVFDRWLELCSKTYQETLEINFKNPSRMKRKLAHLIIEWERCQAESEQLDMEIHRLCGIDVEEVVSSGLSQNEPYHLSCWVFERKLGAMITHLVLGFQLELYQNRELPYVFWHLHYFYDTLSHHLDRTNKISEQTAFMSSLVSKKEKKKTKMSTKVPERLAARVRARTLAFAKASLYKAYFEVALALWKHWDMKIEAEIYDDAVYFGRRFALFAQLGSPVPIRYDAELLKSGNVQPVDLLDGASKALMLVRRVMQQLSQSVVKPSNGFEVTNANIEAQEFSMVSRVVSTTTTSLEELNKGWPNWEKRGGPGTRFPCSFRLDIHPHLPSLHCS</sequence>
<comment type="caution">
    <text evidence="6">The sequence shown here is derived from an EMBL/GenBank/DDBJ whole genome shotgun (WGS) entry which is preliminary data.</text>
</comment>
<comment type="similarity">
    <text evidence="2">Belongs to the MAK10 family.</text>
</comment>
<dbReference type="PANTHER" id="PTHR21373">
    <property type="entry name" value="GLUCOSE REPRESSIBLE PROTEIN MAK10"/>
    <property type="match status" value="1"/>
</dbReference>
<dbReference type="InterPro" id="IPR007244">
    <property type="entry name" value="Naa35_N"/>
</dbReference>
<proteinExistence type="inferred from homology"/>
<dbReference type="VEuPathDB" id="FungiDB:SeMB42_g06062"/>
<evidence type="ECO:0000256" key="2">
    <source>
        <dbReference type="ARBA" id="ARBA00006289"/>
    </source>
</evidence>
<dbReference type="STRING" id="286115.A0A507CMW1"/>
<dbReference type="EMBL" id="QEAN01000319">
    <property type="protein sequence ID" value="TPX40283.1"/>
    <property type="molecule type" value="Genomic_DNA"/>
</dbReference>
<evidence type="ECO:0000313" key="9">
    <source>
        <dbReference type="Proteomes" id="UP000320475"/>
    </source>
</evidence>
<evidence type="ECO:0000259" key="4">
    <source>
        <dbReference type="Pfam" id="PF04112"/>
    </source>
</evidence>
<reference evidence="8 9" key="1">
    <citation type="journal article" date="2019" name="Sci. Rep.">
        <title>Comparative genomics of chytrid fungi reveal insights into the obligate biotrophic and pathogenic lifestyle of Synchytrium endobioticum.</title>
        <authorList>
            <person name="van de Vossenberg B.T.L.H."/>
            <person name="Warris S."/>
            <person name="Nguyen H.D.T."/>
            <person name="van Gent-Pelzer M.P.E."/>
            <person name="Joly D.L."/>
            <person name="van de Geest H.C."/>
            <person name="Bonants P.J.M."/>
            <person name="Smith D.S."/>
            <person name="Levesque C.A."/>
            <person name="van der Lee T.A.J."/>
        </authorList>
    </citation>
    <scope>NUCLEOTIDE SEQUENCE [LARGE SCALE GENOMIC DNA]</scope>
    <source>
        <strain evidence="7 9">LEV6574</strain>
        <strain evidence="6 8">MB42</strain>
    </source>
</reference>
<name>A0A507CMW1_9FUNG</name>
<dbReference type="PANTHER" id="PTHR21373:SF0">
    <property type="entry name" value="N-ALPHA-ACETYLTRANSFERASE 35, NATC AUXILIARY SUBUNIT"/>
    <property type="match status" value="1"/>
</dbReference>
<dbReference type="EMBL" id="QEAM01000292">
    <property type="protein sequence ID" value="TPX41996.1"/>
    <property type="molecule type" value="Genomic_DNA"/>
</dbReference>
<comment type="subcellular location">
    <subcellularLocation>
        <location evidence="1">Cytoplasm</location>
    </subcellularLocation>
</comment>
<dbReference type="Proteomes" id="UP000317494">
    <property type="component" value="Unassembled WGS sequence"/>
</dbReference>
<gene>
    <name evidence="7" type="ORF">SeLEV6574_g05818</name>
    <name evidence="6" type="ORF">SeMB42_g06062</name>
</gene>
<keyword evidence="8" id="KW-1185">Reference proteome</keyword>
<feature type="domain" description="NAA35-like TPR repeats" evidence="5">
    <location>
        <begin position="297"/>
        <end position="689"/>
    </location>
</feature>
<evidence type="ECO:0000313" key="6">
    <source>
        <dbReference type="EMBL" id="TPX40283.1"/>
    </source>
</evidence>
<evidence type="ECO:0000256" key="3">
    <source>
        <dbReference type="ARBA" id="ARBA00022490"/>
    </source>
</evidence>
<dbReference type="AlphaFoldDB" id="A0A507CMW1"/>
<organism evidence="6 8">
    <name type="scientific">Synchytrium endobioticum</name>
    <dbReference type="NCBI Taxonomy" id="286115"/>
    <lineage>
        <taxon>Eukaryota</taxon>
        <taxon>Fungi</taxon>
        <taxon>Fungi incertae sedis</taxon>
        <taxon>Chytridiomycota</taxon>
        <taxon>Chytridiomycota incertae sedis</taxon>
        <taxon>Chytridiomycetes</taxon>
        <taxon>Synchytriales</taxon>
        <taxon>Synchytriaceae</taxon>
        <taxon>Synchytrium</taxon>
    </lineage>
</organism>
<protein>
    <recommendedName>
        <fullName evidence="10">Mak10 subunit, NatC N(Alpha)-terminal acetyltransferase</fullName>
    </recommendedName>
</protein>
<dbReference type="InterPro" id="IPR057983">
    <property type="entry name" value="NAA35-like_N"/>
</dbReference>
<dbReference type="InterPro" id="IPR057982">
    <property type="entry name" value="TPR_NAA35"/>
</dbReference>
<dbReference type="Pfam" id="PF04112">
    <property type="entry name" value="Mak10"/>
    <property type="match status" value="1"/>
</dbReference>
<dbReference type="GO" id="GO:0031417">
    <property type="term" value="C:NatC complex"/>
    <property type="evidence" value="ECO:0007669"/>
    <property type="project" value="InterPro"/>
</dbReference>
<dbReference type="OrthoDB" id="269405at2759"/>
<keyword evidence="3" id="KW-0963">Cytoplasm</keyword>
<evidence type="ECO:0000259" key="5">
    <source>
        <dbReference type="Pfam" id="PF25789"/>
    </source>
</evidence>
<feature type="domain" description="NAA35-like N-terminal" evidence="4">
    <location>
        <begin position="21"/>
        <end position="162"/>
    </location>
</feature>